<dbReference type="InterPro" id="IPR029006">
    <property type="entry name" value="ADF-H/Gelsolin-like_dom_sf"/>
</dbReference>
<feature type="compositionally biased region" description="Polar residues" evidence="1">
    <location>
        <begin position="327"/>
        <end position="337"/>
    </location>
</feature>
<dbReference type="OrthoDB" id="74412at2759"/>
<feature type="compositionally biased region" description="Polar residues" evidence="1">
    <location>
        <begin position="1128"/>
        <end position="1140"/>
    </location>
</feature>
<feature type="compositionally biased region" description="Low complexity" evidence="1">
    <location>
        <begin position="1060"/>
        <end position="1090"/>
    </location>
</feature>
<feature type="region of interest" description="Disordered" evidence="1">
    <location>
        <begin position="131"/>
        <end position="187"/>
    </location>
</feature>
<feature type="compositionally biased region" description="Basic and acidic residues" evidence="1">
    <location>
        <begin position="925"/>
        <end position="938"/>
    </location>
</feature>
<feature type="region of interest" description="Disordered" evidence="1">
    <location>
        <begin position="385"/>
        <end position="706"/>
    </location>
</feature>
<dbReference type="InParanoid" id="Q2H9J5"/>
<organism evidence="2 3">
    <name type="scientific">Chaetomium globosum (strain ATCC 6205 / CBS 148.51 / DSM 1962 / NBRC 6347 / NRRL 1970)</name>
    <name type="common">Soil fungus</name>
    <dbReference type="NCBI Taxonomy" id="306901"/>
    <lineage>
        <taxon>Eukaryota</taxon>
        <taxon>Fungi</taxon>
        <taxon>Dikarya</taxon>
        <taxon>Ascomycota</taxon>
        <taxon>Pezizomycotina</taxon>
        <taxon>Sordariomycetes</taxon>
        <taxon>Sordariomycetidae</taxon>
        <taxon>Sordariales</taxon>
        <taxon>Chaetomiaceae</taxon>
        <taxon>Chaetomium</taxon>
    </lineage>
</organism>
<protein>
    <recommendedName>
        <fullName evidence="4">ADF-H domain-containing protein</fullName>
    </recommendedName>
</protein>
<dbReference type="SUPFAM" id="SSF55753">
    <property type="entry name" value="Actin depolymerizing proteins"/>
    <property type="match status" value="1"/>
</dbReference>
<dbReference type="HOGENOM" id="CLU_004392_0_0_1"/>
<gene>
    <name evidence="2" type="ORF">CHGG_03109</name>
</gene>
<accession>Q2H9J5</accession>
<dbReference type="VEuPathDB" id="FungiDB:CHGG_03109"/>
<reference evidence="3" key="1">
    <citation type="journal article" date="2015" name="Genome Announc.">
        <title>Draft genome sequence of the cellulolytic fungus Chaetomium globosum.</title>
        <authorList>
            <person name="Cuomo C.A."/>
            <person name="Untereiner W.A."/>
            <person name="Ma L.-J."/>
            <person name="Grabherr M."/>
            <person name="Birren B.W."/>
        </authorList>
    </citation>
    <scope>NUCLEOTIDE SEQUENCE [LARGE SCALE GENOMIC DNA]</scope>
    <source>
        <strain evidence="3">ATCC 6205 / CBS 148.51 / DSM 1962 / NBRC 6347 / NRRL 1970</strain>
    </source>
</reference>
<dbReference type="CDD" id="cd11282">
    <property type="entry name" value="ADF_coactosin_like"/>
    <property type="match status" value="1"/>
</dbReference>
<dbReference type="GeneID" id="4388690"/>
<dbReference type="STRING" id="306901.Q2H9J5"/>
<feature type="compositionally biased region" description="Basic and acidic residues" evidence="1">
    <location>
        <begin position="980"/>
        <end position="1018"/>
    </location>
</feature>
<feature type="compositionally biased region" description="Polar residues" evidence="1">
    <location>
        <begin position="632"/>
        <end position="649"/>
    </location>
</feature>
<feature type="region of interest" description="Disordered" evidence="1">
    <location>
        <begin position="831"/>
        <end position="1168"/>
    </location>
</feature>
<feature type="compositionally biased region" description="Polar residues" evidence="1">
    <location>
        <begin position="1045"/>
        <end position="1059"/>
    </location>
</feature>
<feature type="compositionally biased region" description="Basic and acidic residues" evidence="1">
    <location>
        <begin position="162"/>
        <end position="176"/>
    </location>
</feature>
<proteinExistence type="predicted"/>
<name>Q2H9J5_CHAGB</name>
<dbReference type="RefSeq" id="XP_001229625.1">
    <property type="nucleotide sequence ID" value="XM_001229624.1"/>
</dbReference>
<feature type="region of interest" description="Disordered" evidence="1">
    <location>
        <begin position="199"/>
        <end position="370"/>
    </location>
</feature>
<keyword evidence="3" id="KW-1185">Reference proteome</keyword>
<dbReference type="EMBL" id="CH408030">
    <property type="protein sequence ID" value="EAQ91174.1"/>
    <property type="molecule type" value="Genomic_DNA"/>
</dbReference>
<feature type="compositionally biased region" description="Basic and acidic residues" evidence="1">
    <location>
        <begin position="491"/>
        <end position="512"/>
    </location>
</feature>
<evidence type="ECO:0008006" key="4">
    <source>
        <dbReference type="Google" id="ProtNLM"/>
    </source>
</evidence>
<feature type="compositionally biased region" description="Acidic residues" evidence="1">
    <location>
        <begin position="302"/>
        <end position="311"/>
    </location>
</feature>
<feature type="region of interest" description="Disordered" evidence="1">
    <location>
        <begin position="735"/>
        <end position="813"/>
    </location>
</feature>
<feature type="compositionally biased region" description="Basic and acidic residues" evidence="1">
    <location>
        <begin position="521"/>
        <end position="534"/>
    </location>
</feature>
<feature type="compositionally biased region" description="Polar residues" evidence="1">
    <location>
        <begin position="1147"/>
        <end position="1164"/>
    </location>
</feature>
<evidence type="ECO:0000256" key="1">
    <source>
        <dbReference type="SAM" id="MobiDB-lite"/>
    </source>
</evidence>
<dbReference type="OMA" id="GNTLQCA"/>
<evidence type="ECO:0000313" key="2">
    <source>
        <dbReference type="EMBL" id="EAQ91174.1"/>
    </source>
</evidence>
<dbReference type="Gene3D" id="3.40.20.10">
    <property type="entry name" value="Severin"/>
    <property type="match status" value="1"/>
</dbReference>
<evidence type="ECO:0000313" key="3">
    <source>
        <dbReference type="Proteomes" id="UP000001056"/>
    </source>
</evidence>
<feature type="compositionally biased region" description="Polar residues" evidence="1">
    <location>
        <begin position="1093"/>
        <end position="1104"/>
    </location>
</feature>
<feature type="compositionally biased region" description="Polar residues" evidence="1">
    <location>
        <begin position="474"/>
        <end position="485"/>
    </location>
</feature>
<dbReference type="eggNOG" id="ENOG502RYYT">
    <property type="taxonomic scope" value="Eukaryota"/>
</dbReference>
<sequence>MSLNGLDDERVKAAHEAAVAEPGGWFLLKYASRDEVELLGRGNGGIVEIRNNIAQYEDKSPLYGFLRYRRRNVIVKYLPENCSRSSLHLFAARVTVHFDEVCDRFSPHDTTFSITEAKELKDTKLSAACSLHAASGSTSSSTSSLRRRRLMEITEEEEEEERERKRQSLVKEEGRPKSSSAQSGPPIKLDAELASLPGASQFTNDLEPPQFMGVPRPSSPARSFDESSRRMSSQSSRTDLYPSTTYPYSKPRVKLGPRPSAEPTGRPRSSAGGSAHRVATVPAGLKSMSKGPRKGRSHSQSQDDEAQEQAEDTLSLIKVAEADTKPSENGSQPQVDSAATDAPVDTMPPPKIDMLAPAPQPTKKNTMTPEKARLLKAMKLREKKMMSLQPTLDVPSTDIPSAPSTPGHPDDENTDTAIAEKVPQVDETPAEGDAQKEEAPATNSDSAIDVGTDHASVDTTMDSVPASPAATSEIGDSTKASSLSDSTDETILAKDEQPISEKEQDVAGDDNKPVASASKEPIGDAESRQPDRESQATITVPDKADLPTPPEPQVEQAAVVNPPTSDAPPARLPTLEASEVPAQPGVPENDTNDVIPTEAAEASVPNSNLAEEDKSASEGNAPLPQIHIPLSKFSTQETKSPTMAANQDVPSIIAQASDVDSWRVGESAPPVPEKDDVGTADGDSKRRKLPDPIQTNLDAPDNDKRRSVISILDNDGFMDELQSATVQQATPITVSKSPISPFFGLDQPSKRPGGGPDDTSRYVRTVSNPVRNSYLGGEVPSGPVRSASSGAAYLQKPSASDAKPKNAKLGSSISQRIKALEKLSVNAPGVETVTTPKERPASTFFAVRKTSVREGSRPSSVAERANSMTRGASPSPPASRDSSSPEATRNMGRGRSGSLVNRLSMFEGGMPPRGRPESVQVTARIVRDPSQRFPKGPEPKGSSTEYGNLDLKQSPLLVDVQNHTDSRSPVRPPSVMSNRTLEREIADQAKQTLLERRLSKQSRDGERDSATAETTEGRRPRRRSSLSVVKDFIKDKTESMMGAKSPSTDNLGNGISTGLASPMASRPSSRARSVNQPGSLARRLSVSSRRSSIDQNNPNLSVTSLPPPRTADLSAESDAEAKLEKRSGSSGPASPKSNRASRFMRRLSSTLVTGRKNTAPSISPTVAEENAAEVEAASRGSTAVGTAPQAPPSIVAFMGDVNVQFPDNLLWKRRSICLDSQGFLILSAVQGTAMMPTAMSGKDRNGAMVKRYHMSDFKAPYAPDVELQELPNSVVLDLVDGSGLQIACVDRAGQMSILHILQQAHRTHANF</sequence>
<dbReference type="Proteomes" id="UP000001056">
    <property type="component" value="Unassembled WGS sequence"/>
</dbReference>